<dbReference type="RefSeq" id="WP_197957836.1">
    <property type="nucleotide sequence ID" value="NZ_JACCHP010000001.1"/>
</dbReference>
<keyword evidence="3" id="KW-1185">Reference proteome</keyword>
<dbReference type="EMBL" id="JACCHP010000001">
    <property type="protein sequence ID" value="MBH5396412.1"/>
    <property type="molecule type" value="Genomic_DNA"/>
</dbReference>
<feature type="signal peptide" evidence="1">
    <location>
        <begin position="1"/>
        <end position="24"/>
    </location>
</feature>
<dbReference type="Proteomes" id="UP000807370">
    <property type="component" value="Unassembled WGS sequence"/>
</dbReference>
<evidence type="ECO:0000313" key="3">
    <source>
        <dbReference type="Proteomes" id="UP000807370"/>
    </source>
</evidence>
<organism evidence="2 3">
    <name type="scientific">Bradyrhizobium agreste</name>
    <dbReference type="NCBI Taxonomy" id="2751811"/>
    <lineage>
        <taxon>Bacteria</taxon>
        <taxon>Pseudomonadati</taxon>
        <taxon>Pseudomonadota</taxon>
        <taxon>Alphaproteobacteria</taxon>
        <taxon>Hyphomicrobiales</taxon>
        <taxon>Nitrobacteraceae</taxon>
        <taxon>Bradyrhizobium</taxon>
    </lineage>
</organism>
<proteinExistence type="predicted"/>
<evidence type="ECO:0000313" key="2">
    <source>
        <dbReference type="EMBL" id="MBH5396412.1"/>
    </source>
</evidence>
<sequence>MKLKSALLATAFAFTALSTLPALAHDEWDNGHRAFHDQLLEAHERAHEEGFESRAEHRAYHRALRDLHGNYHEDRGDYSYYRPRYHYYYPNYRSWGW</sequence>
<comment type="caution">
    <text evidence="2">The sequence shown here is derived from an EMBL/GenBank/DDBJ whole genome shotgun (WGS) entry which is preliminary data.</text>
</comment>
<evidence type="ECO:0000256" key="1">
    <source>
        <dbReference type="SAM" id="SignalP"/>
    </source>
</evidence>
<gene>
    <name evidence="2" type="ORF">HZZ13_01090</name>
</gene>
<feature type="chain" id="PRO_5046856659" evidence="1">
    <location>
        <begin position="25"/>
        <end position="97"/>
    </location>
</feature>
<protein>
    <submittedName>
        <fullName evidence="2">Uncharacterized protein</fullName>
    </submittedName>
</protein>
<accession>A0ABS0PGU4</accession>
<name>A0ABS0PGU4_9BRAD</name>
<keyword evidence="1" id="KW-0732">Signal</keyword>
<reference evidence="2 3" key="1">
    <citation type="submission" date="2020-07" db="EMBL/GenBank/DDBJ databases">
        <title>Bradyrhizobium diversity isolated from nodules of indigenous legumes of Western Australia.</title>
        <authorList>
            <person name="Klepa M.S."/>
        </authorList>
    </citation>
    <scope>NUCLEOTIDE SEQUENCE [LARGE SCALE GENOMIC DNA]</scope>
    <source>
        <strain evidence="2 3">CNPSo 4010</strain>
    </source>
</reference>